<keyword evidence="4" id="KW-1185">Reference proteome</keyword>
<evidence type="ECO:0000313" key="3">
    <source>
        <dbReference type="EMBL" id="KFD65795.1"/>
    </source>
</evidence>
<dbReference type="Proteomes" id="UP000030764">
    <property type="component" value="Unassembled WGS sequence"/>
</dbReference>
<dbReference type="EMBL" id="KL367532">
    <property type="protein sequence ID" value="KFD65795.1"/>
    <property type="molecule type" value="Genomic_DNA"/>
</dbReference>
<sequence length="104" mass="11965">MKRDTTSFERLKSVSKQRAEVLLLSIFPCEEDVATFTVEAGISLMRQERCHCGPIERPQERLLLSLKKTQLHCETNMETEGKTGRALPNLLEKKTTNYKSIILR</sequence>
<dbReference type="EMBL" id="KL363208">
    <property type="protein sequence ID" value="KFD54377.1"/>
    <property type="molecule type" value="Genomic_DNA"/>
</dbReference>
<dbReference type="AlphaFoldDB" id="A0A085N8J9"/>
<protein>
    <submittedName>
        <fullName evidence="3">Uncharacterized protein</fullName>
    </submittedName>
</protein>
<proteinExistence type="predicted"/>
<dbReference type="Proteomes" id="UP000030758">
    <property type="component" value="Unassembled WGS sequence"/>
</dbReference>
<dbReference type="EMBL" id="KL364728">
    <property type="protein sequence ID" value="KFD44767.1"/>
    <property type="molecule type" value="Genomic_DNA"/>
</dbReference>
<evidence type="ECO:0000313" key="1">
    <source>
        <dbReference type="EMBL" id="KFD44767.1"/>
    </source>
</evidence>
<evidence type="ECO:0000313" key="2">
    <source>
        <dbReference type="EMBL" id="KFD54377.1"/>
    </source>
</evidence>
<evidence type="ECO:0000313" key="4">
    <source>
        <dbReference type="Proteomes" id="UP000030764"/>
    </source>
</evidence>
<gene>
    <name evidence="2" type="ORF">M513_04720</name>
    <name evidence="1" type="ORF">M513_14356</name>
    <name evidence="3" type="ORF">M514_22007</name>
</gene>
<organism evidence="3">
    <name type="scientific">Trichuris suis</name>
    <name type="common">pig whipworm</name>
    <dbReference type="NCBI Taxonomy" id="68888"/>
    <lineage>
        <taxon>Eukaryota</taxon>
        <taxon>Metazoa</taxon>
        <taxon>Ecdysozoa</taxon>
        <taxon>Nematoda</taxon>
        <taxon>Enoplea</taxon>
        <taxon>Dorylaimia</taxon>
        <taxon>Trichinellida</taxon>
        <taxon>Trichuridae</taxon>
        <taxon>Trichuris</taxon>
    </lineage>
</organism>
<name>A0A085N8J9_9BILA</name>
<accession>A0A085N8J9</accession>
<reference evidence="3 4" key="1">
    <citation type="journal article" date="2014" name="Nat. Genet.">
        <title>Genome and transcriptome of the porcine whipworm Trichuris suis.</title>
        <authorList>
            <person name="Jex A.R."/>
            <person name="Nejsum P."/>
            <person name="Schwarz E.M."/>
            <person name="Hu L."/>
            <person name="Young N.D."/>
            <person name="Hall R.S."/>
            <person name="Korhonen P.K."/>
            <person name="Liao S."/>
            <person name="Thamsborg S."/>
            <person name="Xia J."/>
            <person name="Xu P."/>
            <person name="Wang S."/>
            <person name="Scheerlinck J.P."/>
            <person name="Hofmann A."/>
            <person name="Sternberg P.W."/>
            <person name="Wang J."/>
            <person name="Gasser R.B."/>
        </authorList>
    </citation>
    <scope>NUCLEOTIDE SEQUENCE [LARGE SCALE GENOMIC DNA]</scope>
    <source>
        <strain evidence="3">DCEP-RM93F</strain>
        <strain evidence="1">DCEP-RM93M</strain>
    </source>
</reference>